<dbReference type="InterPro" id="IPR014746">
    <property type="entry name" value="Gln_synth/guanido_kin_cat_dom"/>
</dbReference>
<comment type="subunit">
    <text evidence="2 10">Heterotrimer of A, B and C subunits.</text>
</comment>
<dbReference type="GO" id="GO:0050567">
    <property type="term" value="F:glutaminyl-tRNA synthase (glutamine-hydrolyzing) activity"/>
    <property type="evidence" value="ECO:0007669"/>
    <property type="project" value="UniProtKB-UniRule"/>
</dbReference>
<evidence type="ECO:0000313" key="13">
    <source>
        <dbReference type="Proteomes" id="UP000677305"/>
    </source>
</evidence>
<reference evidence="12 13" key="1">
    <citation type="submission" date="2020-07" db="EMBL/GenBank/DDBJ databases">
        <title>Vallitalea guaymasensis genome.</title>
        <authorList>
            <person name="Postec A."/>
        </authorList>
    </citation>
    <scope>NUCLEOTIDE SEQUENCE [LARGE SCALE GENOMIC DNA]</scope>
    <source>
        <strain evidence="12 13">Ra1766G1</strain>
    </source>
</reference>
<dbReference type="InterPro" id="IPR017958">
    <property type="entry name" value="Gln-tRNA_amidoTrfase_suB_CS"/>
</dbReference>
<dbReference type="InterPro" id="IPR023168">
    <property type="entry name" value="GatB_Yqey_C_2"/>
</dbReference>
<dbReference type="HAMAP" id="MF_00121">
    <property type="entry name" value="GatB"/>
    <property type="match status" value="1"/>
</dbReference>
<dbReference type="PANTHER" id="PTHR11659">
    <property type="entry name" value="GLUTAMYL-TRNA GLN AMIDOTRANSFERASE SUBUNIT B MITOCHONDRIAL AND PROKARYOTIC PET112-RELATED"/>
    <property type="match status" value="1"/>
</dbReference>
<dbReference type="Pfam" id="PF02934">
    <property type="entry name" value="GatB_N"/>
    <property type="match status" value="1"/>
</dbReference>
<keyword evidence="4 10" id="KW-0547">Nucleotide-binding</keyword>
<proteinExistence type="inferred from homology"/>
<dbReference type="SUPFAM" id="SSF55931">
    <property type="entry name" value="Glutamine synthetase/guanido kinase"/>
    <property type="match status" value="1"/>
</dbReference>
<dbReference type="EMBL" id="CP058561">
    <property type="protein sequence ID" value="QUH27450.1"/>
    <property type="molecule type" value="Genomic_DNA"/>
</dbReference>
<keyword evidence="6 10" id="KW-0648">Protein biosynthesis</keyword>
<dbReference type="InterPro" id="IPR006075">
    <property type="entry name" value="Asn/Gln-tRNA_Trfase_suB/E_cat"/>
</dbReference>
<name>A0A8J8M7A4_9FIRM</name>
<evidence type="ECO:0000256" key="3">
    <source>
        <dbReference type="ARBA" id="ARBA00022598"/>
    </source>
</evidence>
<dbReference type="NCBIfam" id="NF004014">
    <property type="entry name" value="PRK05477.1-4"/>
    <property type="match status" value="1"/>
</dbReference>
<keyword evidence="13" id="KW-1185">Reference proteome</keyword>
<dbReference type="Pfam" id="PF02637">
    <property type="entry name" value="GatB_Yqey"/>
    <property type="match status" value="1"/>
</dbReference>
<comment type="function">
    <text evidence="7 10">Allows the formation of correctly charged Asn-tRNA(Asn) or Gln-tRNA(Gln) through the transamidation of misacylated Asp-tRNA(Asn) or Glu-tRNA(Gln) in organisms which lack either or both of asparaginyl-tRNA or glutaminyl-tRNA synthetases. The reaction takes place in the presence of glutamine and ATP through an activated phospho-Asp-tRNA(Asn) or phospho-Glu-tRNA(Gln).</text>
</comment>
<dbReference type="InterPro" id="IPR042114">
    <property type="entry name" value="GatB_C_1"/>
</dbReference>
<evidence type="ECO:0000256" key="7">
    <source>
        <dbReference type="ARBA" id="ARBA00024799"/>
    </source>
</evidence>
<dbReference type="Gene3D" id="1.10.150.380">
    <property type="entry name" value="GatB domain, N-terminal subdomain"/>
    <property type="match status" value="1"/>
</dbReference>
<evidence type="ECO:0000256" key="6">
    <source>
        <dbReference type="ARBA" id="ARBA00022917"/>
    </source>
</evidence>
<keyword evidence="5 10" id="KW-0067">ATP-binding</keyword>
<sequence length="481" mass="54640">MSYSDYEVVIGLEVHSELKTKTKIFCSCTTEFGGEPNTHCCPICTGMPGTLPKLNEKVVEYAIKAGLAMDCNINEFSKQDRKNYFYPDLPKAYQVSQYDLPLCYEGEIEIEVNGEMKKIRINRIHIEEDAGKLIHESGEGSIVDYNRCGVPLIEIVTEPDFRSSEDVRVFLEKLRTILLYADVSDCKMNEGSLRCDVNLSIRKKGNTELGTRTEMKNMNSFNYAVKAIQYEAKRQIKVIENGDKVIQETRRWDESKGITVSMRSKEEAHDYRYFPEPDLMPIITSKERIEEIRSSLPVMPDSRVRRYVDEYKITEYDARLIAASRNMADYFEKAVIDVKNKKAVANWIITEIYSRLDEEQKEQAKIPFEPAVLTELVNLIEDGTISNSIGKKVFAECWETGKRPGEIVEEKGLKQISDDGQLQSLVKEVIDANPKAVNDYLSGKQAAIGALVGQMMKATKGKANPKMVNELLREAIGKLNN</sequence>
<evidence type="ECO:0000256" key="4">
    <source>
        <dbReference type="ARBA" id="ARBA00022741"/>
    </source>
</evidence>
<evidence type="ECO:0000259" key="11">
    <source>
        <dbReference type="SMART" id="SM00845"/>
    </source>
</evidence>
<dbReference type="RefSeq" id="WP_212691827.1">
    <property type="nucleotide sequence ID" value="NZ_CP058561.1"/>
</dbReference>
<gene>
    <name evidence="10 12" type="primary">gatB</name>
    <name evidence="12" type="ORF">HYG85_00345</name>
</gene>
<dbReference type="FunFam" id="1.10.10.410:FF:000001">
    <property type="entry name" value="Aspartyl/glutamyl-tRNA(Asn/Gln) amidotransferase subunit B"/>
    <property type="match status" value="1"/>
</dbReference>
<evidence type="ECO:0000256" key="2">
    <source>
        <dbReference type="ARBA" id="ARBA00011123"/>
    </source>
</evidence>
<keyword evidence="3 10" id="KW-0436">Ligase</keyword>
<comment type="similarity">
    <text evidence="1 10">Belongs to the GatB/GatE family. GatB subfamily.</text>
</comment>
<dbReference type="AlphaFoldDB" id="A0A8J8M7A4"/>
<protein>
    <recommendedName>
        <fullName evidence="10">Aspartyl/glutamyl-tRNA(Asn/Gln) amidotransferase subunit B</fullName>
        <shortName evidence="10">Asp/Glu-ADT subunit B</shortName>
        <ecNumber evidence="10">6.3.5.-</ecNumber>
    </recommendedName>
</protein>
<dbReference type="GO" id="GO:0005524">
    <property type="term" value="F:ATP binding"/>
    <property type="evidence" value="ECO:0007669"/>
    <property type="project" value="UniProtKB-KW"/>
</dbReference>
<dbReference type="SUPFAM" id="SSF89095">
    <property type="entry name" value="GatB/YqeY motif"/>
    <property type="match status" value="1"/>
</dbReference>
<dbReference type="InterPro" id="IPR004413">
    <property type="entry name" value="GatB"/>
</dbReference>
<dbReference type="InterPro" id="IPR018027">
    <property type="entry name" value="Asn/Gln_amidotransferase"/>
</dbReference>
<evidence type="ECO:0000256" key="9">
    <source>
        <dbReference type="ARBA" id="ARBA00047913"/>
    </source>
</evidence>
<dbReference type="NCBIfam" id="NF004012">
    <property type="entry name" value="PRK05477.1-2"/>
    <property type="match status" value="1"/>
</dbReference>
<dbReference type="PANTHER" id="PTHR11659:SF0">
    <property type="entry name" value="GLUTAMYL-TRNA(GLN) AMIDOTRANSFERASE SUBUNIT B, MITOCHONDRIAL"/>
    <property type="match status" value="1"/>
</dbReference>
<dbReference type="Gene3D" id="1.10.10.410">
    <property type="match status" value="1"/>
</dbReference>
<accession>A0A8J8M7A4</accession>
<dbReference type="InterPro" id="IPR003789">
    <property type="entry name" value="Asn/Gln_tRNA_amidoTrase-B-like"/>
</dbReference>
<evidence type="ECO:0000256" key="10">
    <source>
        <dbReference type="HAMAP-Rule" id="MF_00121"/>
    </source>
</evidence>
<dbReference type="PROSITE" id="PS01234">
    <property type="entry name" value="GATB"/>
    <property type="match status" value="1"/>
</dbReference>
<evidence type="ECO:0000256" key="1">
    <source>
        <dbReference type="ARBA" id="ARBA00005306"/>
    </source>
</evidence>
<dbReference type="InterPro" id="IPR017959">
    <property type="entry name" value="Asn/Gln-tRNA_amidoTrfase_suB/E"/>
</dbReference>
<dbReference type="SMART" id="SM00845">
    <property type="entry name" value="GatB_Yqey"/>
    <property type="match status" value="1"/>
</dbReference>
<dbReference type="EC" id="6.3.5.-" evidence="10"/>
<dbReference type="KEGG" id="vgu:HYG85_00345"/>
<comment type="catalytic activity">
    <reaction evidence="8 10">
        <text>L-aspartyl-tRNA(Asn) + L-glutamine + ATP + H2O = L-asparaginyl-tRNA(Asn) + L-glutamate + ADP + phosphate + 2 H(+)</text>
        <dbReference type="Rhea" id="RHEA:14513"/>
        <dbReference type="Rhea" id="RHEA-COMP:9674"/>
        <dbReference type="Rhea" id="RHEA-COMP:9677"/>
        <dbReference type="ChEBI" id="CHEBI:15377"/>
        <dbReference type="ChEBI" id="CHEBI:15378"/>
        <dbReference type="ChEBI" id="CHEBI:29985"/>
        <dbReference type="ChEBI" id="CHEBI:30616"/>
        <dbReference type="ChEBI" id="CHEBI:43474"/>
        <dbReference type="ChEBI" id="CHEBI:58359"/>
        <dbReference type="ChEBI" id="CHEBI:78515"/>
        <dbReference type="ChEBI" id="CHEBI:78516"/>
        <dbReference type="ChEBI" id="CHEBI:456216"/>
    </reaction>
</comment>
<comment type="catalytic activity">
    <reaction evidence="9 10">
        <text>L-glutamyl-tRNA(Gln) + L-glutamine + ATP + H2O = L-glutaminyl-tRNA(Gln) + L-glutamate + ADP + phosphate + H(+)</text>
        <dbReference type="Rhea" id="RHEA:17521"/>
        <dbReference type="Rhea" id="RHEA-COMP:9681"/>
        <dbReference type="Rhea" id="RHEA-COMP:9684"/>
        <dbReference type="ChEBI" id="CHEBI:15377"/>
        <dbReference type="ChEBI" id="CHEBI:15378"/>
        <dbReference type="ChEBI" id="CHEBI:29985"/>
        <dbReference type="ChEBI" id="CHEBI:30616"/>
        <dbReference type="ChEBI" id="CHEBI:43474"/>
        <dbReference type="ChEBI" id="CHEBI:58359"/>
        <dbReference type="ChEBI" id="CHEBI:78520"/>
        <dbReference type="ChEBI" id="CHEBI:78521"/>
        <dbReference type="ChEBI" id="CHEBI:456216"/>
    </reaction>
</comment>
<dbReference type="Proteomes" id="UP000677305">
    <property type="component" value="Chromosome"/>
</dbReference>
<dbReference type="GO" id="GO:0006412">
    <property type="term" value="P:translation"/>
    <property type="evidence" value="ECO:0007669"/>
    <property type="project" value="UniProtKB-UniRule"/>
</dbReference>
<evidence type="ECO:0000313" key="12">
    <source>
        <dbReference type="EMBL" id="QUH27450.1"/>
    </source>
</evidence>
<organism evidence="12 13">
    <name type="scientific">Vallitalea guaymasensis</name>
    <dbReference type="NCBI Taxonomy" id="1185412"/>
    <lineage>
        <taxon>Bacteria</taxon>
        <taxon>Bacillati</taxon>
        <taxon>Bacillota</taxon>
        <taxon>Clostridia</taxon>
        <taxon>Lachnospirales</taxon>
        <taxon>Vallitaleaceae</taxon>
        <taxon>Vallitalea</taxon>
    </lineage>
</organism>
<dbReference type="NCBIfam" id="TIGR00133">
    <property type="entry name" value="gatB"/>
    <property type="match status" value="1"/>
</dbReference>
<evidence type="ECO:0000256" key="8">
    <source>
        <dbReference type="ARBA" id="ARBA00047380"/>
    </source>
</evidence>
<dbReference type="GO" id="GO:0070681">
    <property type="term" value="P:glutaminyl-tRNAGln biosynthesis via transamidation"/>
    <property type="evidence" value="ECO:0007669"/>
    <property type="project" value="TreeGrafter"/>
</dbReference>
<feature type="domain" description="Asn/Gln amidotransferase" evidence="11">
    <location>
        <begin position="329"/>
        <end position="476"/>
    </location>
</feature>
<evidence type="ECO:0000256" key="5">
    <source>
        <dbReference type="ARBA" id="ARBA00022840"/>
    </source>
</evidence>